<protein>
    <submittedName>
        <fullName evidence="4">Response regulator</fullName>
    </submittedName>
</protein>
<dbReference type="InterPro" id="IPR001789">
    <property type="entry name" value="Sig_transdc_resp-reg_receiver"/>
</dbReference>
<feature type="domain" description="Response regulatory" evidence="3">
    <location>
        <begin position="13"/>
        <end position="135"/>
    </location>
</feature>
<evidence type="ECO:0000313" key="4">
    <source>
        <dbReference type="EMBL" id="QDL54762.1"/>
    </source>
</evidence>
<evidence type="ECO:0000256" key="2">
    <source>
        <dbReference type="PROSITE-ProRule" id="PRU00169"/>
    </source>
</evidence>
<dbReference type="Gene3D" id="3.40.50.2300">
    <property type="match status" value="1"/>
</dbReference>
<keyword evidence="5" id="KW-1185">Reference proteome</keyword>
<dbReference type="InterPro" id="IPR011006">
    <property type="entry name" value="CheY-like_superfamily"/>
</dbReference>
<dbReference type="Proteomes" id="UP000317365">
    <property type="component" value="Chromosome"/>
</dbReference>
<proteinExistence type="predicted"/>
<evidence type="ECO:0000313" key="5">
    <source>
        <dbReference type="Proteomes" id="UP000317365"/>
    </source>
</evidence>
<dbReference type="EMBL" id="CP036282">
    <property type="protein sequence ID" value="QDL54762.1"/>
    <property type="molecule type" value="Genomic_DNA"/>
</dbReference>
<dbReference type="GO" id="GO:0000160">
    <property type="term" value="P:phosphorelay signal transduction system"/>
    <property type="evidence" value="ECO:0007669"/>
    <property type="project" value="InterPro"/>
</dbReference>
<dbReference type="InterPro" id="IPR050595">
    <property type="entry name" value="Bact_response_regulator"/>
</dbReference>
<organism evidence="4 5">
    <name type="scientific">Rhodoferax aquaticus</name>
    <dbReference type="NCBI Taxonomy" id="2527691"/>
    <lineage>
        <taxon>Bacteria</taxon>
        <taxon>Pseudomonadati</taxon>
        <taxon>Pseudomonadota</taxon>
        <taxon>Betaproteobacteria</taxon>
        <taxon>Burkholderiales</taxon>
        <taxon>Comamonadaceae</taxon>
        <taxon>Rhodoferax</taxon>
    </lineage>
</organism>
<dbReference type="Pfam" id="PF00072">
    <property type="entry name" value="Response_reg"/>
    <property type="match status" value="1"/>
</dbReference>
<dbReference type="PANTHER" id="PTHR44591:SF3">
    <property type="entry name" value="RESPONSE REGULATORY DOMAIN-CONTAINING PROTEIN"/>
    <property type="match status" value="1"/>
</dbReference>
<dbReference type="SMART" id="SM00448">
    <property type="entry name" value="REC"/>
    <property type="match status" value="1"/>
</dbReference>
<reference evidence="5" key="2">
    <citation type="journal article" date="2020" name="Int. J. Syst. Evol. Microbiol.">
        <title>Genomic insights into a novel species Rhodoferax aquaticus sp. nov., isolated from freshwater.</title>
        <authorList>
            <person name="Li T."/>
            <person name="Zhuo Y."/>
            <person name="Jin C.Z."/>
            <person name="Wu X."/>
            <person name="Ko S.R."/>
            <person name="Jin F.J."/>
            <person name="Ahn C.Y."/>
            <person name="Oh H.M."/>
            <person name="Lee H.G."/>
            <person name="Jin L."/>
        </authorList>
    </citation>
    <scope>NUCLEOTIDE SEQUENCE [LARGE SCALE GENOMIC DNA]</scope>
    <source>
        <strain evidence="5">Gr-4</strain>
    </source>
</reference>
<dbReference type="AlphaFoldDB" id="A0A515EQ14"/>
<sequence length="137" mass="14945">MSKNLVQSNASPLVMVVDDDDFSRDFLSEMLTELGVRDVHCAVDGRQALKAMKMLPRYPDFLVCDIFMPDMDGIEFLAELAKSGYRGSIMLVSGEDASMMHIAQEVALANGLQLMGAYTKPVAMATLAQALAKLLPD</sequence>
<accession>A0A515EQ14</accession>
<feature type="modified residue" description="4-aspartylphosphate" evidence="2">
    <location>
        <position position="65"/>
    </location>
</feature>
<evidence type="ECO:0000256" key="1">
    <source>
        <dbReference type="ARBA" id="ARBA00022553"/>
    </source>
</evidence>
<dbReference type="RefSeq" id="WP_142811921.1">
    <property type="nucleotide sequence ID" value="NZ_CP036282.1"/>
</dbReference>
<name>A0A515EQ14_9BURK</name>
<keyword evidence="1 2" id="KW-0597">Phosphoprotein</keyword>
<dbReference type="PROSITE" id="PS50110">
    <property type="entry name" value="RESPONSE_REGULATORY"/>
    <property type="match status" value="1"/>
</dbReference>
<reference evidence="5" key="1">
    <citation type="submission" date="2019-02" db="EMBL/GenBank/DDBJ databases">
        <title>Complete genome sequence of Rhodoferax sp. Gr-4.</title>
        <authorList>
            <person name="Jin L."/>
        </authorList>
    </citation>
    <scope>NUCLEOTIDE SEQUENCE [LARGE SCALE GENOMIC DNA]</scope>
    <source>
        <strain evidence="5">Gr-4</strain>
    </source>
</reference>
<dbReference type="PANTHER" id="PTHR44591">
    <property type="entry name" value="STRESS RESPONSE REGULATOR PROTEIN 1"/>
    <property type="match status" value="1"/>
</dbReference>
<gene>
    <name evidence="4" type="ORF">EXZ61_11595</name>
</gene>
<dbReference type="SUPFAM" id="SSF52172">
    <property type="entry name" value="CheY-like"/>
    <property type="match status" value="1"/>
</dbReference>
<dbReference type="KEGG" id="rhg:EXZ61_11595"/>
<evidence type="ECO:0000259" key="3">
    <source>
        <dbReference type="PROSITE" id="PS50110"/>
    </source>
</evidence>